<organism evidence="3 4">
    <name type="scientific">Trichoderma longibrachiatum ATCC 18648</name>
    <dbReference type="NCBI Taxonomy" id="983965"/>
    <lineage>
        <taxon>Eukaryota</taxon>
        <taxon>Fungi</taxon>
        <taxon>Dikarya</taxon>
        <taxon>Ascomycota</taxon>
        <taxon>Pezizomycotina</taxon>
        <taxon>Sordariomycetes</taxon>
        <taxon>Hypocreomycetidae</taxon>
        <taxon>Hypocreales</taxon>
        <taxon>Hypocreaceae</taxon>
        <taxon>Trichoderma</taxon>
    </lineage>
</organism>
<dbReference type="PANTHER" id="PTHR42470:SF2">
    <property type="match status" value="1"/>
</dbReference>
<evidence type="ECO:0000259" key="2">
    <source>
        <dbReference type="Pfam" id="PF25545"/>
    </source>
</evidence>
<dbReference type="PANTHER" id="PTHR42470">
    <property type="entry name" value="VAST DOMAIN-CONTAINING PROTEIN"/>
    <property type="match status" value="1"/>
</dbReference>
<sequence length="382" mass="41920">MENTPPQEQEHHQEQHLGGQDHPSQPVLPPPAEANSGSERTKKRPRASTSAVCDSADEDHDAKRRQTSDAHDGVAVADTTGNATASTAKNRIATRITFANETAATIAEHINEAAEYASKEGRGAAAEAMQHSTEFQPHILQMENVPDVAAVAAVAAAAAAAAAEDEEERSTIEASGGSTSTSDFVPTEASTLDASSDNSSIHQSSPRSASHGSAALEAENQVNGSYTTHFESFAEWQAFLDGDREKPYPYWASQPNSDCYALTWSTLPKEHKSVVIELFRGAGREAELDRQILGWSIAHDHHRVEISVHYPVIYGDIANFHRKKIRSFDFNDPKCDRWTAYRFTRNLYGTWMLAHFARVCSAIDDLPNKWPRYVDSIDGFQS</sequence>
<evidence type="ECO:0000313" key="4">
    <source>
        <dbReference type="Proteomes" id="UP000240760"/>
    </source>
</evidence>
<dbReference type="Pfam" id="PF25545">
    <property type="entry name" value="DUF7924"/>
    <property type="match status" value="1"/>
</dbReference>
<name>A0A2T4CFT8_TRILO</name>
<evidence type="ECO:0000256" key="1">
    <source>
        <dbReference type="SAM" id="MobiDB-lite"/>
    </source>
</evidence>
<dbReference type="InterPro" id="IPR057684">
    <property type="entry name" value="DUF7924"/>
</dbReference>
<evidence type="ECO:0000313" key="3">
    <source>
        <dbReference type="EMBL" id="PTB80392.1"/>
    </source>
</evidence>
<dbReference type="STRING" id="983965.A0A2T4CFT8"/>
<dbReference type="EMBL" id="KZ679127">
    <property type="protein sequence ID" value="PTB80392.1"/>
    <property type="molecule type" value="Genomic_DNA"/>
</dbReference>
<protein>
    <recommendedName>
        <fullName evidence="2">DUF7924 domain-containing protein</fullName>
    </recommendedName>
</protein>
<feature type="domain" description="DUF7924" evidence="2">
    <location>
        <begin position="275"/>
        <end position="363"/>
    </location>
</feature>
<dbReference type="Proteomes" id="UP000240760">
    <property type="component" value="Unassembled WGS sequence"/>
</dbReference>
<reference evidence="3 4" key="1">
    <citation type="submission" date="2016-07" db="EMBL/GenBank/DDBJ databases">
        <title>Multiple horizontal gene transfer events from other fungi enriched the ability of initially mycotrophic Trichoderma (Ascomycota) to feed on dead plant biomass.</title>
        <authorList>
            <consortium name="DOE Joint Genome Institute"/>
            <person name="Aerts A."/>
            <person name="Atanasova L."/>
            <person name="Chenthamara K."/>
            <person name="Zhang J."/>
            <person name="Grujic M."/>
            <person name="Henrissat B."/>
            <person name="Kuo A."/>
            <person name="Salamov A."/>
            <person name="Lipzen A."/>
            <person name="Labutti K."/>
            <person name="Barry K."/>
            <person name="Miao Y."/>
            <person name="Rahimi M.J."/>
            <person name="Shen Q."/>
            <person name="Grigoriev I.V."/>
            <person name="Kubicek C.P."/>
            <person name="Druzhinina I.S."/>
        </authorList>
    </citation>
    <scope>NUCLEOTIDE SEQUENCE [LARGE SCALE GENOMIC DNA]</scope>
    <source>
        <strain evidence="3 4">ATCC 18648</strain>
    </source>
</reference>
<feature type="compositionally biased region" description="Basic and acidic residues" evidence="1">
    <location>
        <begin position="60"/>
        <end position="72"/>
    </location>
</feature>
<feature type="region of interest" description="Disordered" evidence="1">
    <location>
        <begin position="1"/>
        <end position="78"/>
    </location>
</feature>
<gene>
    <name evidence="3" type="ORF">M440DRAFT_1397743</name>
</gene>
<keyword evidence="4" id="KW-1185">Reference proteome</keyword>
<accession>A0A2T4CFT8</accession>
<proteinExistence type="predicted"/>
<feature type="compositionally biased region" description="Polar residues" evidence="1">
    <location>
        <begin position="172"/>
        <end position="211"/>
    </location>
</feature>
<feature type="region of interest" description="Disordered" evidence="1">
    <location>
        <begin position="164"/>
        <end position="213"/>
    </location>
</feature>
<dbReference type="AlphaFoldDB" id="A0A2T4CFT8"/>